<gene>
    <name evidence="2" type="ORF">BDA99DRAFT_535131</name>
</gene>
<dbReference type="Gene3D" id="6.10.250.3180">
    <property type="match status" value="1"/>
</dbReference>
<evidence type="ECO:0000313" key="2">
    <source>
        <dbReference type="EMBL" id="KAI9269054.1"/>
    </source>
</evidence>
<reference evidence="2" key="1">
    <citation type="journal article" date="2022" name="IScience">
        <title>Evolution of zygomycete secretomes and the origins of terrestrial fungal ecologies.</title>
        <authorList>
            <person name="Chang Y."/>
            <person name="Wang Y."/>
            <person name="Mondo S."/>
            <person name="Ahrendt S."/>
            <person name="Andreopoulos W."/>
            <person name="Barry K."/>
            <person name="Beard J."/>
            <person name="Benny G.L."/>
            <person name="Blankenship S."/>
            <person name="Bonito G."/>
            <person name="Cuomo C."/>
            <person name="Desiro A."/>
            <person name="Gervers K.A."/>
            <person name="Hundley H."/>
            <person name="Kuo A."/>
            <person name="LaButti K."/>
            <person name="Lang B.F."/>
            <person name="Lipzen A."/>
            <person name="O'Donnell K."/>
            <person name="Pangilinan J."/>
            <person name="Reynolds N."/>
            <person name="Sandor L."/>
            <person name="Smith M.E."/>
            <person name="Tsang A."/>
            <person name="Grigoriev I.V."/>
            <person name="Stajich J.E."/>
            <person name="Spatafora J.W."/>
        </authorList>
    </citation>
    <scope>NUCLEOTIDE SEQUENCE</scope>
    <source>
        <strain evidence="2">RSA 2281</strain>
    </source>
</reference>
<organism evidence="2 3">
    <name type="scientific">Phascolomyces articulosus</name>
    <dbReference type="NCBI Taxonomy" id="60185"/>
    <lineage>
        <taxon>Eukaryota</taxon>
        <taxon>Fungi</taxon>
        <taxon>Fungi incertae sedis</taxon>
        <taxon>Mucoromycota</taxon>
        <taxon>Mucoromycotina</taxon>
        <taxon>Mucoromycetes</taxon>
        <taxon>Mucorales</taxon>
        <taxon>Lichtheimiaceae</taxon>
        <taxon>Phascolomyces</taxon>
    </lineage>
</organism>
<feature type="compositionally biased region" description="Low complexity" evidence="1">
    <location>
        <begin position="261"/>
        <end position="274"/>
    </location>
</feature>
<proteinExistence type="predicted"/>
<accession>A0AAD5KEB2</accession>
<evidence type="ECO:0000256" key="1">
    <source>
        <dbReference type="SAM" id="MobiDB-lite"/>
    </source>
</evidence>
<dbReference type="AlphaFoldDB" id="A0AAD5KEB2"/>
<dbReference type="InterPro" id="IPR051870">
    <property type="entry name" value="Elongin-A_domain"/>
</dbReference>
<sequence length="321" mass="36553">MPKEIKSLVTISQEILSRHLEGLDDVGSTPYSLLKPALRKATPKQLLRIEKANPHLKQESNELWLNHCFSYTDIREAYHQGRHQDPTKWRKTYMQRFKETERKREMISAKVKKQYTKIQNEKAARSIKVLSGVVPTHGRGSSSYDAARRSQTSKLFQETRRAANKTHAMYRPSRQHHRPMRQPSSFYVPSSTLNSTSYSSSSAAIVPVSKPSSSLSRAYNNLKQRHMPLPEHTAFQPLIPPPHRIELPPRQVEKKDSPMKSTIPLPIPTISSSTPKRRRIMEGQSKPKSPSSSTSSPIPRKGTSSKKPVALVNYDIFKQLS</sequence>
<reference evidence="2" key="2">
    <citation type="submission" date="2023-02" db="EMBL/GenBank/DDBJ databases">
        <authorList>
            <consortium name="DOE Joint Genome Institute"/>
            <person name="Mondo S.J."/>
            <person name="Chang Y."/>
            <person name="Wang Y."/>
            <person name="Ahrendt S."/>
            <person name="Andreopoulos W."/>
            <person name="Barry K."/>
            <person name="Beard J."/>
            <person name="Benny G.L."/>
            <person name="Blankenship S."/>
            <person name="Bonito G."/>
            <person name="Cuomo C."/>
            <person name="Desiro A."/>
            <person name="Gervers K.A."/>
            <person name="Hundley H."/>
            <person name="Kuo A."/>
            <person name="LaButti K."/>
            <person name="Lang B.F."/>
            <person name="Lipzen A."/>
            <person name="O'Donnell K."/>
            <person name="Pangilinan J."/>
            <person name="Reynolds N."/>
            <person name="Sandor L."/>
            <person name="Smith M.W."/>
            <person name="Tsang A."/>
            <person name="Grigoriev I.V."/>
            <person name="Stajich J.E."/>
            <person name="Spatafora J.W."/>
        </authorList>
    </citation>
    <scope>NUCLEOTIDE SEQUENCE</scope>
    <source>
        <strain evidence="2">RSA 2281</strain>
    </source>
</reference>
<feature type="compositionally biased region" description="Basic and acidic residues" evidence="1">
    <location>
        <begin position="243"/>
        <end position="258"/>
    </location>
</feature>
<dbReference type="Proteomes" id="UP001209540">
    <property type="component" value="Unassembled WGS sequence"/>
</dbReference>
<evidence type="ECO:0000313" key="3">
    <source>
        <dbReference type="Proteomes" id="UP001209540"/>
    </source>
</evidence>
<dbReference type="GO" id="GO:0006368">
    <property type="term" value="P:transcription elongation by RNA polymerase II"/>
    <property type="evidence" value="ECO:0007669"/>
    <property type="project" value="InterPro"/>
</dbReference>
<dbReference type="Pfam" id="PF06881">
    <property type="entry name" value="Elongin_A"/>
    <property type="match status" value="1"/>
</dbReference>
<feature type="compositionally biased region" description="Low complexity" evidence="1">
    <location>
        <begin position="286"/>
        <end position="297"/>
    </location>
</feature>
<dbReference type="GO" id="GO:0070449">
    <property type="term" value="C:elongin complex"/>
    <property type="evidence" value="ECO:0007669"/>
    <property type="project" value="InterPro"/>
</dbReference>
<feature type="region of interest" description="Disordered" evidence="1">
    <location>
        <begin position="232"/>
        <end position="309"/>
    </location>
</feature>
<dbReference type="InterPro" id="IPR010684">
    <property type="entry name" value="RNA_pol_II_trans_fac_SIII_A"/>
</dbReference>
<protein>
    <submittedName>
        <fullName evidence="2">RNA polymerase II transcription factor SIII subunit A-domain-containing protein</fullName>
    </submittedName>
</protein>
<name>A0AAD5KEB2_9FUNG</name>
<keyword evidence="3" id="KW-1185">Reference proteome</keyword>
<dbReference type="PANTHER" id="PTHR15141">
    <property type="entry name" value="TRANSCRIPTION ELONGATION FACTOR B POLYPEPTIDE 3"/>
    <property type="match status" value="1"/>
</dbReference>
<dbReference type="EMBL" id="JAIXMP010000008">
    <property type="protein sequence ID" value="KAI9269054.1"/>
    <property type="molecule type" value="Genomic_DNA"/>
</dbReference>
<dbReference type="PANTHER" id="PTHR15141:SF76">
    <property type="entry name" value="TRANSCRIPTION ELONGATION FACTOR B POLYPEPTIDE 3"/>
    <property type="match status" value="1"/>
</dbReference>
<comment type="caution">
    <text evidence="2">The sequence shown here is derived from an EMBL/GenBank/DDBJ whole genome shotgun (WGS) entry which is preliminary data.</text>
</comment>